<dbReference type="Gene3D" id="2.130.10.10">
    <property type="entry name" value="YVTN repeat-like/Quinoprotein amine dehydrogenase"/>
    <property type="match status" value="2"/>
</dbReference>
<evidence type="ECO:0000313" key="2">
    <source>
        <dbReference type="EMBL" id="MFC7245010.1"/>
    </source>
</evidence>
<dbReference type="RefSeq" id="WP_376807974.1">
    <property type="nucleotide sequence ID" value="NZ_JBHTAC010000022.1"/>
</dbReference>
<dbReference type="PANTHER" id="PTHR34512">
    <property type="entry name" value="CELL SURFACE PROTEIN"/>
    <property type="match status" value="1"/>
</dbReference>
<reference evidence="3" key="1">
    <citation type="journal article" date="2019" name="Int. J. Syst. Evol. Microbiol.">
        <title>The Global Catalogue of Microorganisms (GCM) 10K type strain sequencing project: providing services to taxonomists for standard genome sequencing and annotation.</title>
        <authorList>
            <consortium name="The Broad Institute Genomics Platform"/>
            <consortium name="The Broad Institute Genome Sequencing Center for Infectious Disease"/>
            <person name="Wu L."/>
            <person name="Ma J."/>
        </authorList>
    </citation>
    <scope>NUCLEOTIDE SEQUENCE [LARGE SCALE GENOMIC DNA]</scope>
    <source>
        <strain evidence="3">CGMCC 1.9106</strain>
    </source>
</reference>
<name>A0ABW2GYB8_9ACTN</name>
<feature type="domain" description="Pyrrolo-quinoline quinone repeat" evidence="1">
    <location>
        <begin position="7"/>
        <end position="98"/>
    </location>
</feature>
<gene>
    <name evidence="2" type="ORF">ACFQO7_21250</name>
</gene>
<accession>A0ABW2GYB8</accession>
<dbReference type="Proteomes" id="UP001596392">
    <property type="component" value="Unassembled WGS sequence"/>
</dbReference>
<sequence length="383" mass="40532">MDQPRVRRRLTTPGDGPALPTVDGGVAYFGDADGHVCAIDVADGGILWQSRHDLRHRDGTPALSSVAALPAVSAELVLAEAGEQVFAHDRRTGQVRWSMPEISSHHAVLFGDAVVVLHDLAAVAAYQLPAGGRRWSSVDTVSGVADHYGFGLLATFPATADGRMFLTEGFEGNRTHGGLHSFDVDSGALLWGFHEDFVTCGHDDCEGDQLQVAPNRPVYARGLVWVVRERWCDGAGTAALSLVGFDPATGAERVALKEPAEAGIDGCFGSAPVFGADLIYCTSADAIHALEPGSGRVRWSRRFPAPVVDTPLLADQTLHLASEGGRLHAVDAATGVPRWDVTLDEPTSWSAAVPGEYDEPQPPLTLADGVLYVVTDHAVLALA</sequence>
<feature type="domain" description="Pyrrolo-quinoline quinone repeat" evidence="1">
    <location>
        <begin position="243"/>
        <end position="341"/>
    </location>
</feature>
<dbReference type="SMART" id="SM00564">
    <property type="entry name" value="PQQ"/>
    <property type="match status" value="5"/>
</dbReference>
<evidence type="ECO:0000313" key="3">
    <source>
        <dbReference type="Proteomes" id="UP001596392"/>
    </source>
</evidence>
<organism evidence="2 3">
    <name type="scientific">Catellatospora aurea</name>
    <dbReference type="NCBI Taxonomy" id="1337874"/>
    <lineage>
        <taxon>Bacteria</taxon>
        <taxon>Bacillati</taxon>
        <taxon>Actinomycetota</taxon>
        <taxon>Actinomycetes</taxon>
        <taxon>Micromonosporales</taxon>
        <taxon>Micromonosporaceae</taxon>
        <taxon>Catellatospora</taxon>
    </lineage>
</organism>
<dbReference type="SUPFAM" id="SSF50998">
    <property type="entry name" value="Quinoprotein alcohol dehydrogenase-like"/>
    <property type="match status" value="1"/>
</dbReference>
<dbReference type="EMBL" id="JBHTAC010000022">
    <property type="protein sequence ID" value="MFC7245010.1"/>
    <property type="molecule type" value="Genomic_DNA"/>
</dbReference>
<dbReference type="InterPro" id="IPR015943">
    <property type="entry name" value="WD40/YVTN_repeat-like_dom_sf"/>
</dbReference>
<evidence type="ECO:0000259" key="1">
    <source>
        <dbReference type="Pfam" id="PF13360"/>
    </source>
</evidence>
<dbReference type="InterPro" id="IPR018391">
    <property type="entry name" value="PQQ_b-propeller_rpt"/>
</dbReference>
<dbReference type="Pfam" id="PF13360">
    <property type="entry name" value="PQQ_2"/>
    <property type="match status" value="2"/>
</dbReference>
<keyword evidence="3" id="KW-1185">Reference proteome</keyword>
<comment type="caution">
    <text evidence="2">The sequence shown here is derived from an EMBL/GenBank/DDBJ whole genome shotgun (WGS) entry which is preliminary data.</text>
</comment>
<dbReference type="InterPro" id="IPR011047">
    <property type="entry name" value="Quinoprotein_ADH-like_sf"/>
</dbReference>
<protein>
    <submittedName>
        <fullName evidence="2">PQQ-binding-like beta-propeller repeat protein</fullName>
    </submittedName>
</protein>
<dbReference type="InterPro" id="IPR002372">
    <property type="entry name" value="PQQ_rpt_dom"/>
</dbReference>
<proteinExistence type="predicted"/>
<dbReference type="PANTHER" id="PTHR34512:SF30">
    <property type="entry name" value="OUTER MEMBRANE PROTEIN ASSEMBLY FACTOR BAMB"/>
    <property type="match status" value="1"/>
</dbReference>